<accession>A0A6J6EH72</accession>
<evidence type="ECO:0000313" key="3">
    <source>
        <dbReference type="EMBL" id="CAB4576072.1"/>
    </source>
</evidence>
<dbReference type="InterPro" id="IPR027443">
    <property type="entry name" value="IPNS-like_sf"/>
</dbReference>
<gene>
    <name evidence="3" type="ORF">UFOPK1603_01450</name>
    <name evidence="2" type="ORF">UFOPK1711_00679</name>
    <name evidence="4" type="ORF">UFOPK2350_01659</name>
</gene>
<sequence>MPAVPIVDISNPSATAREDLDAACRDHGFFLLVGHGLDSVIANTWTETERFFDAPRSTRTAIRRTEQNPLGWFDRELTKRVRDHKEVFDFVDPSVGEAMNRWPELPGFRDAMVQHFEAMSDLAHRTTVLIHSILNLAPSSSSALTCARQGSTVRLNLYTVGDPVPDDERDGLADLGEVALGHHTDPGTLTLLLQDDTGGLQALASDGNWIDVPPEPGTIVVNLGDCTQAWTNDLYRAAIHRVVPMTEHRRFSIPYFGNPPRESIIEPVPELSTSGPRYRPFAWREFMAARSYDNFADLGTDDTQVTDYRIEGSEQSS</sequence>
<protein>
    <submittedName>
        <fullName evidence="2">Unannotated protein</fullName>
    </submittedName>
</protein>
<dbReference type="EMBL" id="CAEZTR010000030">
    <property type="protein sequence ID" value="CAB4573683.1"/>
    <property type="molecule type" value="Genomic_DNA"/>
</dbReference>
<dbReference type="AlphaFoldDB" id="A0A6J6EH72"/>
<dbReference type="InterPro" id="IPR026992">
    <property type="entry name" value="DIOX_N"/>
</dbReference>
<dbReference type="InterPro" id="IPR044861">
    <property type="entry name" value="IPNS-like_FE2OG_OXY"/>
</dbReference>
<dbReference type="EMBL" id="CAEZXE010000192">
    <property type="protein sequence ID" value="CAB4692651.1"/>
    <property type="molecule type" value="Genomic_DNA"/>
</dbReference>
<dbReference type="Pfam" id="PF03171">
    <property type="entry name" value="2OG-FeII_Oxy"/>
    <property type="match status" value="1"/>
</dbReference>
<evidence type="ECO:0000313" key="4">
    <source>
        <dbReference type="EMBL" id="CAB4692651.1"/>
    </source>
</evidence>
<evidence type="ECO:0000313" key="2">
    <source>
        <dbReference type="EMBL" id="CAB4573683.1"/>
    </source>
</evidence>
<dbReference type="PRINTS" id="PR00682">
    <property type="entry name" value="IPNSYNTHASE"/>
</dbReference>
<dbReference type="PANTHER" id="PTHR47990">
    <property type="entry name" value="2-OXOGLUTARATE (2OG) AND FE(II)-DEPENDENT OXYGENASE SUPERFAMILY PROTEIN-RELATED"/>
    <property type="match status" value="1"/>
</dbReference>
<dbReference type="Pfam" id="PF14226">
    <property type="entry name" value="DIOX_N"/>
    <property type="match status" value="1"/>
</dbReference>
<dbReference type="SUPFAM" id="SSF51197">
    <property type="entry name" value="Clavaminate synthase-like"/>
    <property type="match status" value="1"/>
</dbReference>
<dbReference type="InterPro" id="IPR050231">
    <property type="entry name" value="Iron_ascorbate_oxido_reductase"/>
</dbReference>
<dbReference type="EMBL" id="CAEZTG010000158">
    <property type="protein sequence ID" value="CAB4576072.1"/>
    <property type="molecule type" value="Genomic_DNA"/>
</dbReference>
<feature type="domain" description="Fe2OG dioxygenase" evidence="1">
    <location>
        <begin position="149"/>
        <end position="259"/>
    </location>
</feature>
<dbReference type="Gene3D" id="2.60.120.330">
    <property type="entry name" value="B-lactam Antibiotic, Isopenicillin N Synthase, Chain"/>
    <property type="match status" value="1"/>
</dbReference>
<name>A0A6J6EH72_9ZZZZ</name>
<proteinExistence type="predicted"/>
<evidence type="ECO:0000259" key="1">
    <source>
        <dbReference type="PROSITE" id="PS51471"/>
    </source>
</evidence>
<organism evidence="2">
    <name type="scientific">freshwater metagenome</name>
    <dbReference type="NCBI Taxonomy" id="449393"/>
    <lineage>
        <taxon>unclassified sequences</taxon>
        <taxon>metagenomes</taxon>
        <taxon>ecological metagenomes</taxon>
    </lineage>
</organism>
<dbReference type="PROSITE" id="PS51471">
    <property type="entry name" value="FE2OG_OXY"/>
    <property type="match status" value="1"/>
</dbReference>
<dbReference type="InterPro" id="IPR005123">
    <property type="entry name" value="Oxoglu/Fe-dep_dioxygenase_dom"/>
</dbReference>
<reference evidence="2" key="1">
    <citation type="submission" date="2020-05" db="EMBL/GenBank/DDBJ databases">
        <authorList>
            <person name="Chiriac C."/>
            <person name="Salcher M."/>
            <person name="Ghai R."/>
            <person name="Kavagutti S V."/>
        </authorList>
    </citation>
    <scope>NUCLEOTIDE SEQUENCE</scope>
</reference>